<dbReference type="Proteomes" id="UP000635278">
    <property type="component" value="Unassembled WGS sequence"/>
</dbReference>
<keyword evidence="3" id="KW-1185">Reference proteome</keyword>
<evidence type="ECO:0000256" key="1">
    <source>
        <dbReference type="SAM" id="MobiDB-lite"/>
    </source>
</evidence>
<gene>
    <name evidence="2" type="ORF">GOB93_06760</name>
</gene>
<name>A0ABX0JMA5_9PROT</name>
<evidence type="ECO:0000313" key="2">
    <source>
        <dbReference type="EMBL" id="NHN84347.1"/>
    </source>
</evidence>
<evidence type="ECO:0000313" key="3">
    <source>
        <dbReference type="Proteomes" id="UP000635278"/>
    </source>
</evidence>
<feature type="region of interest" description="Disordered" evidence="1">
    <location>
        <begin position="12"/>
        <end position="46"/>
    </location>
</feature>
<reference evidence="2 3" key="1">
    <citation type="journal article" date="2020" name="Int. J. Syst. Evol. Microbiol.">
        <title>Novel acetic acid bacteria from cider fermentations: Acetobacter conturbans sp. nov. and Acetobacter fallax sp. nov.</title>
        <authorList>
            <person name="Sombolestani A.S."/>
            <person name="Cleenwerck I."/>
            <person name="Cnockaert M."/>
            <person name="Borremans W."/>
            <person name="Wieme A.D."/>
            <person name="De Vuyst L."/>
            <person name="Vandamme P."/>
        </authorList>
    </citation>
    <scope>NUCLEOTIDE SEQUENCE [LARGE SCALE GENOMIC DNA]</scope>
    <source>
        <strain evidence="2 3">LMG 30640</strain>
    </source>
</reference>
<protein>
    <submittedName>
        <fullName evidence="2">Uncharacterized protein</fullName>
    </submittedName>
</protein>
<feature type="compositionally biased region" description="Acidic residues" evidence="1">
    <location>
        <begin position="141"/>
        <end position="154"/>
    </location>
</feature>
<feature type="region of interest" description="Disordered" evidence="1">
    <location>
        <begin position="128"/>
        <end position="154"/>
    </location>
</feature>
<dbReference type="InterPro" id="IPR019704">
    <property type="entry name" value="Flagellar_assmbl_FliX_class2"/>
</dbReference>
<comment type="caution">
    <text evidence="2">The sequence shown here is derived from an EMBL/GenBank/DDBJ whole genome shotgun (WGS) entry which is preliminary data.</text>
</comment>
<organism evidence="2 3">
    <name type="scientific">Acetobacter musti</name>
    <dbReference type="NCBI Taxonomy" id="864732"/>
    <lineage>
        <taxon>Bacteria</taxon>
        <taxon>Pseudomonadati</taxon>
        <taxon>Pseudomonadota</taxon>
        <taxon>Alphaproteobacteria</taxon>
        <taxon>Acetobacterales</taxon>
        <taxon>Acetobacteraceae</taxon>
        <taxon>Acetobacter</taxon>
    </lineage>
</organism>
<sequence length="154" mass="16175">MSVSGITGYISRAITSSRPRRRTTPAPFSVTQKENTAETPAAGPVNSVSLLGLQEEHDPEPQGNDRTAFAWGNDALKTLRAVQVSLLEGGSPSEALAVLEALCRVVPAAASPGLAAVIRSIRVRAAVEVARGKQSRKNTESPDEGEDDDSRPSA</sequence>
<accession>A0ABX0JMA5</accession>
<dbReference type="EMBL" id="WOTB01000006">
    <property type="protein sequence ID" value="NHN84347.1"/>
    <property type="molecule type" value="Genomic_DNA"/>
</dbReference>
<proteinExistence type="predicted"/>
<dbReference type="RefSeq" id="WP_173582725.1">
    <property type="nucleotide sequence ID" value="NZ_WOTB01000006.1"/>
</dbReference>
<feature type="compositionally biased region" description="Polar residues" evidence="1">
    <location>
        <begin position="29"/>
        <end position="38"/>
    </location>
</feature>
<dbReference type="Pfam" id="PF10768">
    <property type="entry name" value="FliX"/>
    <property type="match status" value="1"/>
</dbReference>